<dbReference type="SUPFAM" id="SSF53067">
    <property type="entry name" value="Actin-like ATPase domain"/>
    <property type="match status" value="1"/>
</dbReference>
<evidence type="ECO:0000256" key="1">
    <source>
        <dbReference type="SAM" id="MobiDB-lite"/>
    </source>
</evidence>
<evidence type="ECO:0008006" key="4">
    <source>
        <dbReference type="Google" id="ProtNLM"/>
    </source>
</evidence>
<organism evidence="2 3">
    <name type="scientific">Ramalina farinacea</name>
    <dbReference type="NCBI Taxonomy" id="258253"/>
    <lineage>
        <taxon>Eukaryota</taxon>
        <taxon>Fungi</taxon>
        <taxon>Dikarya</taxon>
        <taxon>Ascomycota</taxon>
        <taxon>Pezizomycotina</taxon>
        <taxon>Lecanoromycetes</taxon>
        <taxon>OSLEUM clade</taxon>
        <taxon>Lecanoromycetidae</taxon>
        <taxon>Lecanorales</taxon>
        <taxon>Lecanorineae</taxon>
        <taxon>Ramalinaceae</taxon>
        <taxon>Ramalina</taxon>
    </lineage>
</organism>
<keyword evidence="3" id="KW-1185">Reference proteome</keyword>
<feature type="region of interest" description="Disordered" evidence="1">
    <location>
        <begin position="1"/>
        <end position="58"/>
    </location>
</feature>
<name>A0AA43TTW0_9LECA</name>
<dbReference type="AlphaFoldDB" id="A0AA43TTW0"/>
<feature type="compositionally biased region" description="Polar residues" evidence="1">
    <location>
        <begin position="29"/>
        <end position="46"/>
    </location>
</feature>
<reference evidence="2" key="1">
    <citation type="journal article" date="2023" name="Genome Biol. Evol.">
        <title>First Whole Genome Sequence and Flow Cytometry Genome Size Data for the Lichen-Forming Fungus Ramalina farinacea (Ascomycota).</title>
        <authorList>
            <person name="Llewellyn T."/>
            <person name="Mian S."/>
            <person name="Hill R."/>
            <person name="Leitch I.J."/>
            <person name="Gaya E."/>
        </authorList>
    </citation>
    <scope>NUCLEOTIDE SEQUENCE</scope>
    <source>
        <strain evidence="2">LIQ254RAFAR</strain>
    </source>
</reference>
<dbReference type="Pfam" id="PF00022">
    <property type="entry name" value="Actin"/>
    <property type="match status" value="1"/>
</dbReference>
<dbReference type="EMBL" id="JAPUFD010000005">
    <property type="protein sequence ID" value="MDI1487574.1"/>
    <property type="molecule type" value="Genomic_DNA"/>
</dbReference>
<comment type="caution">
    <text evidence="2">The sequence shown here is derived from an EMBL/GenBank/DDBJ whole genome shotgun (WGS) entry which is preliminary data.</text>
</comment>
<evidence type="ECO:0000313" key="2">
    <source>
        <dbReference type="EMBL" id="MDI1487574.1"/>
    </source>
</evidence>
<accession>A0AA43TTW0</accession>
<proteinExistence type="predicted"/>
<protein>
    <recommendedName>
        <fullName evidence="4">Actin-like ATPase domain-containing protein</fullName>
    </recommendedName>
</protein>
<feature type="compositionally biased region" description="Basic and acidic residues" evidence="1">
    <location>
        <begin position="318"/>
        <end position="343"/>
    </location>
</feature>
<evidence type="ECO:0000313" key="3">
    <source>
        <dbReference type="Proteomes" id="UP001161017"/>
    </source>
</evidence>
<sequence length="472" mass="50495">MSTPSYFDRHPQSTSTLPTRPGPSPHTPGRTSSAFPPLTPSTSNLASPALSYRHPGTASDTDDPVIFSLSTRFLCAGFGGETASRCRIAFDTALRRRVGDYSAYIPDEGLKKTRKKRKKGKVDAPAWGVEVEGWSMDLHSSRSKVGQAANGERGGRAGISVGLTGDLVERAVREAYTRSLLLDSKTRKAVLVLPEVLPRELVAKVLRVLFEGQMVEIPSFASSNTESIKVPFGALADVVEDTFFTPSPSHQHQNDKPDDQEPPLPQLLFKCLLALPPDVRAVCMSGIMFTGSGSNIPGFKQRVVDEVSALVQQRGFDPVEGKAADERRRRERETAAKRREAARKSLPPVAEDGKPSASEAPQVIDEIDVKLMKQAEKFAKPTVTGMVRGIETLGAWAGASLFGGLRVKGVVVVERDAFLQNGMAGANKRDSGPAGGVAGMGAGRKSYAGTDVTGRAGGIEGERSGWTLGAWA</sequence>
<dbReference type="Gene3D" id="3.30.420.40">
    <property type="match status" value="1"/>
</dbReference>
<gene>
    <name evidence="2" type="ORF">OHK93_006844</name>
</gene>
<dbReference type="InterPro" id="IPR043129">
    <property type="entry name" value="ATPase_NBD"/>
</dbReference>
<dbReference type="Proteomes" id="UP001161017">
    <property type="component" value="Unassembled WGS sequence"/>
</dbReference>
<feature type="region of interest" description="Disordered" evidence="1">
    <location>
        <begin position="318"/>
        <end position="359"/>
    </location>
</feature>
<dbReference type="InterPro" id="IPR004000">
    <property type="entry name" value="Actin"/>
</dbReference>